<keyword evidence="13" id="KW-1185">Reference proteome</keyword>
<keyword evidence="5 8" id="KW-1133">Transmembrane helix</keyword>
<dbReference type="RefSeq" id="WP_166338262.1">
    <property type="nucleotide sequence ID" value="NZ_CP072829.1"/>
</dbReference>
<dbReference type="InterPro" id="IPR006685">
    <property type="entry name" value="MscS_channel_2nd"/>
</dbReference>
<evidence type="ECO:0000256" key="1">
    <source>
        <dbReference type="ARBA" id="ARBA00004651"/>
    </source>
</evidence>
<protein>
    <submittedName>
        <fullName evidence="12">Mechanosensitive ion channel</fullName>
    </submittedName>
</protein>
<organism evidence="12 14">
    <name type="scientific">Xiamenia xianingshaonis</name>
    <dbReference type="NCBI Taxonomy" id="2682776"/>
    <lineage>
        <taxon>Bacteria</taxon>
        <taxon>Bacillati</taxon>
        <taxon>Actinomycetota</taxon>
        <taxon>Coriobacteriia</taxon>
        <taxon>Eggerthellales</taxon>
        <taxon>Eggerthellaceae</taxon>
        <taxon>Xiamenia</taxon>
    </lineage>
</organism>
<evidence type="ECO:0000256" key="2">
    <source>
        <dbReference type="ARBA" id="ARBA00008017"/>
    </source>
</evidence>
<evidence type="ECO:0000256" key="8">
    <source>
        <dbReference type="SAM" id="Phobius"/>
    </source>
</evidence>
<dbReference type="EMBL" id="WPCR01000001">
    <property type="protein sequence ID" value="NHM13435.1"/>
    <property type="molecule type" value="Genomic_DNA"/>
</dbReference>
<reference evidence="11 13" key="1">
    <citation type="submission" date="2019-11" db="EMBL/GenBank/DDBJ databases">
        <title>Eggerthellaceae novel genus isolated from the rectal contents of marmort.</title>
        <authorList>
            <person name="Zhang G."/>
        </authorList>
    </citation>
    <scope>NUCLEOTIDE SEQUENCE [LARGE SCALE GENOMIC DNA]</scope>
    <source>
        <strain evidence="11">Zg-886</strain>
        <strain evidence="13">zg-886</strain>
    </source>
</reference>
<dbReference type="Gene3D" id="2.30.30.60">
    <property type="match status" value="1"/>
</dbReference>
<dbReference type="EMBL" id="CP072829">
    <property type="protein sequence ID" value="QTU84488.1"/>
    <property type="molecule type" value="Genomic_DNA"/>
</dbReference>
<dbReference type="PANTHER" id="PTHR30221">
    <property type="entry name" value="SMALL-CONDUCTANCE MECHANOSENSITIVE CHANNEL"/>
    <property type="match status" value="1"/>
</dbReference>
<evidence type="ECO:0000256" key="7">
    <source>
        <dbReference type="SAM" id="MobiDB-lite"/>
    </source>
</evidence>
<evidence type="ECO:0000256" key="5">
    <source>
        <dbReference type="ARBA" id="ARBA00022989"/>
    </source>
</evidence>
<dbReference type="PANTHER" id="PTHR30221:SF1">
    <property type="entry name" value="SMALL-CONDUCTANCE MECHANOSENSITIVE CHANNEL"/>
    <property type="match status" value="1"/>
</dbReference>
<feature type="region of interest" description="Disordered" evidence="7">
    <location>
        <begin position="342"/>
        <end position="363"/>
    </location>
</feature>
<dbReference type="Proteomes" id="UP000671910">
    <property type="component" value="Chromosome"/>
</dbReference>
<dbReference type="SUPFAM" id="SSF50182">
    <property type="entry name" value="Sm-like ribonucleoproteins"/>
    <property type="match status" value="1"/>
</dbReference>
<dbReference type="Pfam" id="PF21088">
    <property type="entry name" value="MS_channel_1st"/>
    <property type="match status" value="1"/>
</dbReference>
<keyword evidence="4 8" id="KW-0812">Transmembrane</keyword>
<dbReference type="GO" id="GO:0008381">
    <property type="term" value="F:mechanosensitive monoatomic ion channel activity"/>
    <property type="evidence" value="ECO:0007669"/>
    <property type="project" value="InterPro"/>
</dbReference>
<dbReference type="SUPFAM" id="SSF82861">
    <property type="entry name" value="Mechanosensitive channel protein MscS (YggB), transmembrane region"/>
    <property type="match status" value="1"/>
</dbReference>
<keyword evidence="6 8" id="KW-0472">Membrane</keyword>
<dbReference type="InterPro" id="IPR049142">
    <property type="entry name" value="MS_channel_1st"/>
</dbReference>
<sequence length="363" mass="37771">MNDFWTDLTALVRSDRLAFVVAVVVIVAVTAIVSRLVTRFLRKMLHYNKENNLPSSSIFVNIARAGIWIVGLCVLLSTCFNVNVSAMIAALGVGGIAVSLGFQTTLSNLIAGLQISLMRIVKPGDNITVSNNTGVVKDVNWWNTTIVNPGGNRILVPNSSIVSSVLVHRASANHGSVDVVVTAGGSEIERVSRSIEDAAASAAALVGPVEKAPTISYSAIVADGLKGSIVFAMEQASDVPAAIDAIIRAVSPLVRAESPDEVERVLEESSQIIGQLEDQATDAAAAKAAEGGQEALAASEPLADAGGSVVDRAAAATASTLEAALLGKQTAKRRIAAVLNTWRKGRHHGTPHPQGKGPKKGVK</sequence>
<evidence type="ECO:0000256" key="3">
    <source>
        <dbReference type="ARBA" id="ARBA00022475"/>
    </source>
</evidence>
<comment type="similarity">
    <text evidence="2">Belongs to the MscS (TC 1.A.23) family.</text>
</comment>
<evidence type="ECO:0000313" key="12">
    <source>
        <dbReference type="EMBL" id="QTU84488.1"/>
    </source>
</evidence>
<dbReference type="InterPro" id="IPR010920">
    <property type="entry name" value="LSM_dom_sf"/>
</dbReference>
<evidence type="ECO:0000313" key="11">
    <source>
        <dbReference type="EMBL" id="NHM13435.1"/>
    </source>
</evidence>
<evidence type="ECO:0000313" key="13">
    <source>
        <dbReference type="Proteomes" id="UP000636394"/>
    </source>
</evidence>
<evidence type="ECO:0000313" key="14">
    <source>
        <dbReference type="Proteomes" id="UP000671910"/>
    </source>
</evidence>
<feature type="transmembrane region" description="Helical" evidence="8">
    <location>
        <begin position="58"/>
        <end position="78"/>
    </location>
</feature>
<evidence type="ECO:0000259" key="9">
    <source>
        <dbReference type="Pfam" id="PF00924"/>
    </source>
</evidence>
<feature type="transmembrane region" description="Helical" evidence="8">
    <location>
        <begin position="84"/>
        <end position="110"/>
    </location>
</feature>
<evidence type="ECO:0000256" key="4">
    <source>
        <dbReference type="ARBA" id="ARBA00022692"/>
    </source>
</evidence>
<feature type="domain" description="Mechanosensitive ion channel transmembrane helices 2/3" evidence="10">
    <location>
        <begin position="61"/>
        <end position="103"/>
    </location>
</feature>
<dbReference type="GO" id="GO:0005886">
    <property type="term" value="C:plasma membrane"/>
    <property type="evidence" value="ECO:0007669"/>
    <property type="project" value="UniProtKB-SubCell"/>
</dbReference>
<accession>A0A9E6SUG6</accession>
<comment type="subcellular location">
    <subcellularLocation>
        <location evidence="1">Cell membrane</location>
        <topology evidence="1">Multi-pass membrane protein</topology>
    </subcellularLocation>
</comment>
<dbReference type="InterPro" id="IPR023408">
    <property type="entry name" value="MscS_beta-dom_sf"/>
</dbReference>
<evidence type="ECO:0000259" key="10">
    <source>
        <dbReference type="Pfam" id="PF21088"/>
    </source>
</evidence>
<dbReference type="Pfam" id="PF00924">
    <property type="entry name" value="MS_channel_2nd"/>
    <property type="match status" value="1"/>
</dbReference>
<dbReference type="Gene3D" id="1.10.287.1260">
    <property type="match status" value="1"/>
</dbReference>
<dbReference type="KEGG" id="ebz:J7S26_00700"/>
<feature type="transmembrane region" description="Helical" evidence="8">
    <location>
        <begin position="17"/>
        <end position="37"/>
    </location>
</feature>
<gene>
    <name evidence="11" type="ORF">GMI68_01400</name>
    <name evidence="12" type="ORF">J7S26_00700</name>
</gene>
<dbReference type="Proteomes" id="UP000636394">
    <property type="component" value="Unassembled WGS sequence"/>
</dbReference>
<keyword evidence="3" id="KW-1003">Cell membrane</keyword>
<dbReference type="InterPro" id="IPR045275">
    <property type="entry name" value="MscS_archaea/bacteria_type"/>
</dbReference>
<proteinExistence type="inferred from homology"/>
<name>A0A9E6SUG6_9ACTN</name>
<dbReference type="AlphaFoldDB" id="A0A9E6SUG6"/>
<feature type="domain" description="Mechanosensitive ion channel MscS" evidence="9">
    <location>
        <begin position="105"/>
        <end position="164"/>
    </location>
</feature>
<reference evidence="12" key="2">
    <citation type="submission" date="2021-04" db="EMBL/GenBank/DDBJ databases">
        <title>Novel species in family Eggerthellaceae.</title>
        <authorList>
            <person name="Zhang G."/>
        </authorList>
    </citation>
    <scope>NUCLEOTIDE SEQUENCE</scope>
    <source>
        <strain evidence="12">Zg-886</strain>
    </source>
</reference>
<dbReference type="InterPro" id="IPR011014">
    <property type="entry name" value="MscS_channel_TM-2"/>
</dbReference>
<evidence type="ECO:0000256" key="6">
    <source>
        <dbReference type="ARBA" id="ARBA00023136"/>
    </source>
</evidence>